<dbReference type="Gene3D" id="3.40.50.150">
    <property type="entry name" value="Vaccinia Virus protein VP39"/>
    <property type="match status" value="1"/>
</dbReference>
<comment type="caution">
    <text evidence="2">The sequence shown here is derived from an EMBL/GenBank/DDBJ whole genome shotgun (WGS) entry which is preliminary data.</text>
</comment>
<reference evidence="2 3" key="1">
    <citation type="journal article" date="2019" name="Int. J. Syst. Evol. Microbiol.">
        <title>The Global Catalogue of Microorganisms (GCM) 10K type strain sequencing project: providing services to taxonomists for standard genome sequencing and annotation.</title>
        <authorList>
            <consortium name="The Broad Institute Genomics Platform"/>
            <consortium name="The Broad Institute Genome Sequencing Center for Infectious Disease"/>
            <person name="Wu L."/>
            <person name="Ma J."/>
        </authorList>
    </citation>
    <scope>NUCLEOTIDE SEQUENCE [LARGE SCALE GENOMIC DNA]</scope>
    <source>
        <strain evidence="2 3">JCM 11136</strain>
    </source>
</reference>
<dbReference type="InterPro" id="IPR029063">
    <property type="entry name" value="SAM-dependent_MTases_sf"/>
</dbReference>
<dbReference type="EMBL" id="BAAAHQ010000015">
    <property type="protein sequence ID" value="GAA0929489.1"/>
    <property type="molecule type" value="Genomic_DNA"/>
</dbReference>
<evidence type="ECO:0000313" key="2">
    <source>
        <dbReference type="EMBL" id="GAA0929489.1"/>
    </source>
</evidence>
<dbReference type="SUPFAM" id="SSF53335">
    <property type="entry name" value="S-adenosyl-L-methionine-dependent methyltransferases"/>
    <property type="match status" value="1"/>
</dbReference>
<evidence type="ECO:0000313" key="3">
    <source>
        <dbReference type="Proteomes" id="UP001501578"/>
    </source>
</evidence>
<accession>A0ABN1PK77</accession>
<dbReference type="Proteomes" id="UP001501578">
    <property type="component" value="Unassembled WGS sequence"/>
</dbReference>
<proteinExistence type="predicted"/>
<protein>
    <recommendedName>
        <fullName evidence="1">Methyltransferase domain-containing protein</fullName>
    </recommendedName>
</protein>
<dbReference type="CDD" id="cd02440">
    <property type="entry name" value="AdoMet_MTases"/>
    <property type="match status" value="1"/>
</dbReference>
<gene>
    <name evidence="2" type="ORF">GCM10009560_33370</name>
</gene>
<dbReference type="InterPro" id="IPR041698">
    <property type="entry name" value="Methyltransf_25"/>
</dbReference>
<name>A0ABN1PK77_9ACTN</name>
<feature type="domain" description="Methyltransferase" evidence="1">
    <location>
        <begin position="42"/>
        <end position="139"/>
    </location>
</feature>
<sequence length="240" mass="26432">MLVTQDQYTLATPFYDLWHLDGHIPEVRALLPGMLADVEGPVLEIGAGTGLVTETIAAATDGEVFAVEPALGMRAILLSRLAERPDLRARVTVLPWDVLDTDLDEPVSAVVMISVLYGLPPADRARVWPVLARQLRPGGHLIFNWRPRPVAEPGEPEPMGSYRVGRHTYEVWGQVLAATPMKTTSRLFYRIVHRGVVISEDVVDSESYRPEFAELAAELGAAGFTAREAPQGMTRWRLGT</sequence>
<keyword evidence="3" id="KW-1185">Reference proteome</keyword>
<organism evidence="2 3">
    <name type="scientific">Nonomuraea longicatena</name>
    <dbReference type="NCBI Taxonomy" id="83682"/>
    <lineage>
        <taxon>Bacteria</taxon>
        <taxon>Bacillati</taxon>
        <taxon>Actinomycetota</taxon>
        <taxon>Actinomycetes</taxon>
        <taxon>Streptosporangiales</taxon>
        <taxon>Streptosporangiaceae</taxon>
        <taxon>Nonomuraea</taxon>
    </lineage>
</organism>
<evidence type="ECO:0000259" key="1">
    <source>
        <dbReference type="Pfam" id="PF13649"/>
    </source>
</evidence>
<dbReference type="Pfam" id="PF13649">
    <property type="entry name" value="Methyltransf_25"/>
    <property type="match status" value="1"/>
</dbReference>